<sequence length="144" mass="15588">MLKGIDPIVTPELLSVLARMGHGDTLAVVDRNYPAHSTGLEVVAMPGVDTTRLAAALFALLPVDTFIETPLARMLPVDDPDGELPVQVEFIAAAEQAEGRSIRAEGVERMDFYARARRAFAVVATSEDRPYGCFLVTKGVVFED</sequence>
<evidence type="ECO:0000313" key="2">
    <source>
        <dbReference type="Proteomes" id="UP000824504"/>
    </source>
</evidence>
<dbReference type="RefSeq" id="WP_219081682.1">
    <property type="nucleotide sequence ID" value="NZ_CP079216.1"/>
</dbReference>
<dbReference type="PANTHER" id="PTHR31690:SF4">
    <property type="entry name" value="FUCOSE MUTAROTASE"/>
    <property type="match status" value="1"/>
</dbReference>
<dbReference type="Proteomes" id="UP000824504">
    <property type="component" value="Chromosome"/>
</dbReference>
<organism evidence="1 2">
    <name type="scientific">Tessaracoccus palaemonis</name>
    <dbReference type="NCBI Taxonomy" id="2829499"/>
    <lineage>
        <taxon>Bacteria</taxon>
        <taxon>Bacillati</taxon>
        <taxon>Actinomycetota</taxon>
        <taxon>Actinomycetes</taxon>
        <taxon>Propionibacteriales</taxon>
        <taxon>Propionibacteriaceae</taxon>
        <taxon>Tessaracoccus</taxon>
    </lineage>
</organism>
<accession>A0ABX8SI08</accession>
<dbReference type="PANTHER" id="PTHR31690">
    <property type="entry name" value="FUCOSE MUTAROTASE"/>
    <property type="match status" value="1"/>
</dbReference>
<gene>
    <name evidence="1" type="ORF">KDB89_12900</name>
</gene>
<dbReference type="Pfam" id="PF05025">
    <property type="entry name" value="RbsD_FucU"/>
    <property type="match status" value="1"/>
</dbReference>
<dbReference type="GO" id="GO:0016853">
    <property type="term" value="F:isomerase activity"/>
    <property type="evidence" value="ECO:0007669"/>
    <property type="project" value="UniProtKB-KW"/>
</dbReference>
<protein>
    <submittedName>
        <fullName evidence="1">Fucose isomerase</fullName>
    </submittedName>
</protein>
<reference evidence="1 2" key="1">
    <citation type="submission" date="2021-07" db="EMBL/GenBank/DDBJ databases">
        <title>complete genome sequencing of Tessaracoccus sp.J1M15.</title>
        <authorList>
            <person name="Bae J.-W."/>
            <person name="Kim D.-y."/>
        </authorList>
    </citation>
    <scope>NUCLEOTIDE SEQUENCE [LARGE SCALE GENOMIC DNA]</scope>
    <source>
        <strain evidence="1 2">J1M15</strain>
    </source>
</reference>
<dbReference type="InterPro" id="IPR007721">
    <property type="entry name" value="RbsD_FucU"/>
</dbReference>
<dbReference type="EMBL" id="CP079216">
    <property type="protein sequence ID" value="QXT62619.1"/>
    <property type="molecule type" value="Genomic_DNA"/>
</dbReference>
<name>A0ABX8SI08_9ACTN</name>
<dbReference type="InterPro" id="IPR050443">
    <property type="entry name" value="RbsD/FucU_mutarotase"/>
</dbReference>
<keyword evidence="2" id="KW-1185">Reference proteome</keyword>
<keyword evidence="1" id="KW-0413">Isomerase</keyword>
<proteinExistence type="predicted"/>
<evidence type="ECO:0000313" key="1">
    <source>
        <dbReference type="EMBL" id="QXT62619.1"/>
    </source>
</evidence>